<dbReference type="InterPro" id="IPR049278">
    <property type="entry name" value="MS_channel_C"/>
</dbReference>
<dbReference type="InterPro" id="IPR010920">
    <property type="entry name" value="LSM_dom_sf"/>
</dbReference>
<organism evidence="10 11">
    <name type="scientific">Pedobacter mendelii</name>
    <dbReference type="NCBI Taxonomy" id="1908240"/>
    <lineage>
        <taxon>Bacteria</taxon>
        <taxon>Pseudomonadati</taxon>
        <taxon>Bacteroidota</taxon>
        <taxon>Sphingobacteriia</taxon>
        <taxon>Sphingobacteriales</taxon>
        <taxon>Sphingobacteriaceae</taxon>
        <taxon>Pedobacter</taxon>
    </lineage>
</organism>
<gene>
    <name evidence="10" type="ORF">GCM10008119_27660</name>
</gene>
<dbReference type="Gene3D" id="1.10.287.1260">
    <property type="match status" value="1"/>
</dbReference>
<evidence type="ECO:0000256" key="2">
    <source>
        <dbReference type="ARBA" id="ARBA00008017"/>
    </source>
</evidence>
<protein>
    <recommendedName>
        <fullName evidence="12">Mechanosensitive ion channel</fullName>
    </recommendedName>
</protein>
<dbReference type="Pfam" id="PF00924">
    <property type="entry name" value="MS_channel_2nd"/>
    <property type="match status" value="1"/>
</dbReference>
<evidence type="ECO:0008006" key="12">
    <source>
        <dbReference type="Google" id="ProtNLM"/>
    </source>
</evidence>
<evidence type="ECO:0000256" key="4">
    <source>
        <dbReference type="ARBA" id="ARBA00022692"/>
    </source>
</evidence>
<accession>A0ABQ2BJ86</accession>
<evidence type="ECO:0000256" key="3">
    <source>
        <dbReference type="ARBA" id="ARBA00022475"/>
    </source>
</evidence>
<dbReference type="Gene3D" id="3.30.70.100">
    <property type="match status" value="1"/>
</dbReference>
<dbReference type="InterPro" id="IPR011014">
    <property type="entry name" value="MscS_channel_TM-2"/>
</dbReference>
<dbReference type="PANTHER" id="PTHR30347:SF1">
    <property type="entry name" value="MECHANOSENSITIVE CHANNEL MSCK"/>
    <property type="match status" value="1"/>
</dbReference>
<feature type="domain" description="Mechanosensitive ion channel MscS C-terminal" evidence="9">
    <location>
        <begin position="699"/>
        <end position="781"/>
    </location>
</feature>
<reference evidence="11" key="1">
    <citation type="journal article" date="2019" name="Int. J. Syst. Evol. Microbiol.">
        <title>The Global Catalogue of Microorganisms (GCM) 10K type strain sequencing project: providing services to taxonomists for standard genome sequencing and annotation.</title>
        <authorList>
            <consortium name="The Broad Institute Genomics Platform"/>
            <consortium name="The Broad Institute Genome Sequencing Center for Infectious Disease"/>
            <person name="Wu L."/>
            <person name="Ma J."/>
        </authorList>
    </citation>
    <scope>NUCLEOTIDE SEQUENCE [LARGE SCALE GENOMIC DNA]</scope>
    <source>
        <strain evidence="11">CCM 8939</strain>
    </source>
</reference>
<evidence type="ECO:0000256" key="6">
    <source>
        <dbReference type="ARBA" id="ARBA00023136"/>
    </source>
</evidence>
<dbReference type="Gene3D" id="2.30.30.60">
    <property type="match status" value="1"/>
</dbReference>
<name>A0ABQ2BJ86_9SPHI</name>
<feature type="transmembrane region" description="Helical" evidence="7">
    <location>
        <begin position="539"/>
        <end position="564"/>
    </location>
</feature>
<dbReference type="SUPFAM" id="SSF50182">
    <property type="entry name" value="Sm-like ribonucleoproteins"/>
    <property type="match status" value="1"/>
</dbReference>
<dbReference type="RefSeq" id="WP_188415429.1">
    <property type="nucleotide sequence ID" value="NZ_BMDJ01000008.1"/>
</dbReference>
<feature type="transmembrane region" description="Helical" evidence="7">
    <location>
        <begin position="496"/>
        <end position="519"/>
    </location>
</feature>
<feature type="transmembrane region" description="Helical" evidence="7">
    <location>
        <begin position="300"/>
        <end position="321"/>
    </location>
</feature>
<dbReference type="InterPro" id="IPR052702">
    <property type="entry name" value="MscS-like_channel"/>
</dbReference>
<keyword evidence="4 7" id="KW-0812">Transmembrane</keyword>
<evidence type="ECO:0000313" key="11">
    <source>
        <dbReference type="Proteomes" id="UP000645390"/>
    </source>
</evidence>
<dbReference type="EMBL" id="BMDJ01000008">
    <property type="protein sequence ID" value="GGI27439.1"/>
    <property type="molecule type" value="Genomic_DNA"/>
</dbReference>
<dbReference type="PANTHER" id="PTHR30347">
    <property type="entry name" value="POTASSIUM CHANNEL RELATED"/>
    <property type="match status" value="1"/>
</dbReference>
<keyword evidence="5 7" id="KW-1133">Transmembrane helix</keyword>
<keyword evidence="11" id="KW-1185">Reference proteome</keyword>
<evidence type="ECO:0000256" key="5">
    <source>
        <dbReference type="ARBA" id="ARBA00022989"/>
    </source>
</evidence>
<feature type="transmembrane region" description="Helical" evidence="7">
    <location>
        <begin position="381"/>
        <end position="398"/>
    </location>
</feature>
<dbReference type="InterPro" id="IPR023408">
    <property type="entry name" value="MscS_beta-dom_sf"/>
</dbReference>
<evidence type="ECO:0000259" key="9">
    <source>
        <dbReference type="Pfam" id="PF21082"/>
    </source>
</evidence>
<sequence length="788" mass="88780">MSLIGHFKSCTRIFAILILTFSFHEVIAQQKKDSTITKSVKLLDESQIPLLVTKVETYNFKIDRDKFLLQRSYDVSRIEKTLPDIIKKIKVFKLRFEKNGNNMNLRSLNSAVIILAEVEENLSGYKTTLTEYVSQLKKSNADLNKILNDAELKCNVSDSTLRTQLSEILNDGNKLNKAERQILIKINLLSSRISVNLLQTKNLSSDMVYLSISKKIKMWSMEEAPLFKAKPSQYETSFFETVTKALERSGKIITIFLGGKLSVVVLSILIFSLLTSWMISNMRRVKKMDDAESILAQINFLKRGVFMSSIFAFFTYVPFLFANPTMSLLHAFEVFRLGALCFLIFPFLTKQSKLIWFVLVILWVFYALDDILLDSAFGERWGLFIAGILLIVIGVKIIQTRNKLFVGLDPSPATKALAIFAIIQVLLSIIFNLTGRLSLAKIFGVSAVECLMLGITLKVFCTLVLEAVYLQTEAYQSSRFSDFINYKELQFRLQRYLWVIACMVFFVSFIRNITLYDVLTTATSNFFYETRSLGSYKFTFASIAIFICIIWLSSIISSFISFFFGHEKAVTGGKRSGLNSMMLLIRLAIWTIGFFIAVAAAGIPIDKLSIMLGALGVGIGFGLQNIVNNLVSGVIIAFERPIQIGDQIEIGTKSGIVKEIGVRSSKIHSAEGSDIIVPNGDLLSQHLINWTMQDRSKRVEFNISVPYETDIESTRKLIADKLAKNEHVLPIPKPLIILQDFGEYAITIRTLLWVADLTNAGEVRTEAMNDVKTVLTEAGIKLQVRPMG</sequence>
<dbReference type="SUPFAM" id="SSF82861">
    <property type="entry name" value="Mechanosensitive channel protein MscS (YggB), transmembrane region"/>
    <property type="match status" value="1"/>
</dbReference>
<proteinExistence type="inferred from homology"/>
<evidence type="ECO:0000259" key="8">
    <source>
        <dbReference type="Pfam" id="PF00924"/>
    </source>
</evidence>
<evidence type="ECO:0000256" key="1">
    <source>
        <dbReference type="ARBA" id="ARBA00004651"/>
    </source>
</evidence>
<dbReference type="InterPro" id="IPR011066">
    <property type="entry name" value="MscS_channel_C_sf"/>
</dbReference>
<evidence type="ECO:0000256" key="7">
    <source>
        <dbReference type="SAM" id="Phobius"/>
    </source>
</evidence>
<feature type="transmembrane region" description="Helical" evidence="7">
    <location>
        <begin position="327"/>
        <end position="347"/>
    </location>
</feature>
<keyword evidence="3" id="KW-1003">Cell membrane</keyword>
<evidence type="ECO:0000313" key="10">
    <source>
        <dbReference type="EMBL" id="GGI27439.1"/>
    </source>
</evidence>
<feature type="transmembrane region" description="Helical" evidence="7">
    <location>
        <begin position="451"/>
        <end position="470"/>
    </location>
</feature>
<feature type="transmembrane region" description="Helical" evidence="7">
    <location>
        <begin position="611"/>
        <end position="638"/>
    </location>
</feature>
<dbReference type="InterPro" id="IPR006685">
    <property type="entry name" value="MscS_channel_2nd"/>
</dbReference>
<feature type="transmembrane region" description="Helical" evidence="7">
    <location>
        <begin position="418"/>
        <end position="439"/>
    </location>
</feature>
<feature type="transmembrane region" description="Helical" evidence="7">
    <location>
        <begin position="584"/>
        <end position="605"/>
    </location>
</feature>
<comment type="caution">
    <text evidence="10">The sequence shown here is derived from an EMBL/GenBank/DDBJ whole genome shotgun (WGS) entry which is preliminary data.</text>
</comment>
<keyword evidence="6 7" id="KW-0472">Membrane</keyword>
<dbReference type="Pfam" id="PF21082">
    <property type="entry name" value="MS_channel_3rd"/>
    <property type="match status" value="1"/>
</dbReference>
<dbReference type="SUPFAM" id="SSF82689">
    <property type="entry name" value="Mechanosensitive channel protein MscS (YggB), C-terminal domain"/>
    <property type="match status" value="1"/>
</dbReference>
<feature type="domain" description="Mechanosensitive ion channel MscS" evidence="8">
    <location>
        <begin position="625"/>
        <end position="691"/>
    </location>
</feature>
<comment type="subcellular location">
    <subcellularLocation>
        <location evidence="1">Cell membrane</location>
        <topology evidence="1">Multi-pass membrane protein</topology>
    </subcellularLocation>
</comment>
<feature type="transmembrane region" description="Helical" evidence="7">
    <location>
        <begin position="354"/>
        <end position="369"/>
    </location>
</feature>
<dbReference type="Proteomes" id="UP000645390">
    <property type="component" value="Unassembled WGS sequence"/>
</dbReference>
<feature type="transmembrane region" description="Helical" evidence="7">
    <location>
        <begin position="252"/>
        <end position="279"/>
    </location>
</feature>
<comment type="similarity">
    <text evidence="2">Belongs to the MscS (TC 1.A.23) family.</text>
</comment>